<reference evidence="1" key="1">
    <citation type="submission" date="2023-04" db="EMBL/GenBank/DDBJ databases">
        <authorList>
            <person name="Vijverberg K."/>
            <person name="Xiong W."/>
            <person name="Schranz E."/>
        </authorList>
    </citation>
    <scope>NUCLEOTIDE SEQUENCE</scope>
</reference>
<accession>A0AA35YAD4</accession>
<organism evidence="1 2">
    <name type="scientific">Lactuca saligna</name>
    <name type="common">Willowleaf lettuce</name>
    <dbReference type="NCBI Taxonomy" id="75948"/>
    <lineage>
        <taxon>Eukaryota</taxon>
        <taxon>Viridiplantae</taxon>
        <taxon>Streptophyta</taxon>
        <taxon>Embryophyta</taxon>
        <taxon>Tracheophyta</taxon>
        <taxon>Spermatophyta</taxon>
        <taxon>Magnoliopsida</taxon>
        <taxon>eudicotyledons</taxon>
        <taxon>Gunneridae</taxon>
        <taxon>Pentapetalae</taxon>
        <taxon>asterids</taxon>
        <taxon>campanulids</taxon>
        <taxon>Asterales</taxon>
        <taxon>Asteraceae</taxon>
        <taxon>Cichorioideae</taxon>
        <taxon>Cichorieae</taxon>
        <taxon>Lactucinae</taxon>
        <taxon>Lactuca</taxon>
    </lineage>
</organism>
<dbReference type="Proteomes" id="UP001177003">
    <property type="component" value="Chromosome 0"/>
</dbReference>
<proteinExistence type="predicted"/>
<evidence type="ECO:0000313" key="1">
    <source>
        <dbReference type="EMBL" id="CAI9263898.1"/>
    </source>
</evidence>
<keyword evidence="2" id="KW-1185">Reference proteome</keyword>
<dbReference type="EMBL" id="OX465086">
    <property type="protein sequence ID" value="CAI9263898.1"/>
    <property type="molecule type" value="Genomic_DNA"/>
</dbReference>
<gene>
    <name evidence="1" type="ORF">LSALG_LOCUS4575</name>
</gene>
<sequence length="164" mass="18263">MLFSVAPSPIEASFNIKAILESQEVSVCFCIIVTVPSMIGSLELFQIEQTSERKNIGTSRTRESYRLEQMGCWCCERSIIGATVRYNLLGCATTSGMCGSEMLAVKAELWQKKEEKIESVGSGRCKSRSEVVSAGIDRRWEETSWWRRSGGGCRSSEGVGWKRS</sequence>
<protein>
    <submittedName>
        <fullName evidence="1">Uncharacterized protein</fullName>
    </submittedName>
</protein>
<evidence type="ECO:0000313" key="2">
    <source>
        <dbReference type="Proteomes" id="UP001177003"/>
    </source>
</evidence>
<name>A0AA35YAD4_LACSI</name>
<dbReference type="AlphaFoldDB" id="A0AA35YAD4"/>